<organism evidence="2">
    <name type="scientific">Salix viminalis</name>
    <name type="common">Common osier</name>
    <name type="synonym">Basket willow</name>
    <dbReference type="NCBI Taxonomy" id="40686"/>
    <lineage>
        <taxon>Eukaryota</taxon>
        <taxon>Viridiplantae</taxon>
        <taxon>Streptophyta</taxon>
        <taxon>Embryophyta</taxon>
        <taxon>Tracheophyta</taxon>
        <taxon>Spermatophyta</taxon>
        <taxon>Magnoliopsida</taxon>
        <taxon>eudicotyledons</taxon>
        <taxon>Gunneridae</taxon>
        <taxon>Pentapetalae</taxon>
        <taxon>rosids</taxon>
        <taxon>fabids</taxon>
        <taxon>Malpighiales</taxon>
        <taxon>Salicaceae</taxon>
        <taxon>Saliceae</taxon>
        <taxon>Salix</taxon>
    </lineage>
</organism>
<accession>A0A6N2MGB3</accession>
<proteinExistence type="predicted"/>
<evidence type="ECO:0000313" key="2">
    <source>
        <dbReference type="EMBL" id="VFU53271.1"/>
    </source>
</evidence>
<dbReference type="EMBL" id="CAADRP010001818">
    <property type="protein sequence ID" value="VFU53271.1"/>
    <property type="molecule type" value="Genomic_DNA"/>
</dbReference>
<dbReference type="AlphaFoldDB" id="A0A6N2MGB3"/>
<evidence type="ECO:0000256" key="1">
    <source>
        <dbReference type="SAM" id="SignalP"/>
    </source>
</evidence>
<sequence>MWEFLWHGLHILAPACEGNFGSCTAGGGYKQSQASTSVITGWQDAHLLRNNGWLSAPLNSPGFAQLVMFSRHNLVCHEQLVNSSLMMCTDSHFEQLGETQLALHESRNTKYKSPITTEPEIKTTKKELPTCNRCLYCRSSRQIFSIAITRRRNKSPVRR</sequence>
<gene>
    <name evidence="2" type="ORF">SVIM_LOCUS369504</name>
</gene>
<feature type="chain" id="PRO_5026887930" evidence="1">
    <location>
        <begin position="19"/>
        <end position="159"/>
    </location>
</feature>
<keyword evidence="1" id="KW-0732">Signal</keyword>
<feature type="signal peptide" evidence="1">
    <location>
        <begin position="1"/>
        <end position="18"/>
    </location>
</feature>
<reference evidence="2" key="1">
    <citation type="submission" date="2019-03" db="EMBL/GenBank/DDBJ databases">
        <authorList>
            <person name="Mank J."/>
            <person name="Almeida P."/>
        </authorList>
    </citation>
    <scope>NUCLEOTIDE SEQUENCE</scope>
    <source>
        <strain evidence="2">78183</strain>
    </source>
</reference>
<name>A0A6N2MGB3_SALVM</name>
<protein>
    <submittedName>
        <fullName evidence="2">Uncharacterized protein</fullName>
    </submittedName>
</protein>